<proteinExistence type="predicted"/>
<reference evidence="3 4" key="1">
    <citation type="journal article" date="2024" name="Ann. Entomol. Soc. Am.">
        <title>Genomic analyses of the southern and eastern yellowjacket wasps (Hymenoptera: Vespidae) reveal evolutionary signatures of social life.</title>
        <authorList>
            <person name="Catto M.A."/>
            <person name="Caine P.B."/>
            <person name="Orr S.E."/>
            <person name="Hunt B.G."/>
            <person name="Goodisman M.A.D."/>
        </authorList>
    </citation>
    <scope>NUCLEOTIDE SEQUENCE [LARGE SCALE GENOMIC DNA]</scope>
    <source>
        <strain evidence="3">233</strain>
        <tissue evidence="3">Head and thorax</tissue>
    </source>
</reference>
<dbReference type="Proteomes" id="UP001607302">
    <property type="component" value="Unassembled WGS sequence"/>
</dbReference>
<sequence>MSKDCSSGESGGQDSSAGGSPGDGAVKDVNASIYESKEPKKIVRIITVLAYMFSVSFVAIVLSAYYIFLWEPPNPRLMHANAIRLKADPQLNFLRGELPSKTHLEETMSLGSSSKNNNSIERTRERVQERTFDRDGFKESLTSLKTTLAELIRERSNDNDSSSIGQYFITRGKNENYEKINEKINSRWKNLRKSYNSTKNLPDRREQKDKLVDKTTVTDKIIYNNSMDDRRGNEEENDKESK</sequence>
<feature type="compositionally biased region" description="Low complexity" evidence="1">
    <location>
        <begin position="1"/>
        <end position="18"/>
    </location>
</feature>
<comment type="caution">
    <text evidence="3">The sequence shown here is derived from an EMBL/GenBank/DDBJ whole genome shotgun (WGS) entry which is preliminary data.</text>
</comment>
<keyword evidence="2" id="KW-0472">Membrane</keyword>
<dbReference type="Pfam" id="PF15018">
    <property type="entry name" value="InaF-motif"/>
    <property type="match status" value="1"/>
</dbReference>
<organism evidence="3 4">
    <name type="scientific">Vespula squamosa</name>
    <name type="common">Southern yellow jacket</name>
    <name type="synonym">Wasp</name>
    <dbReference type="NCBI Taxonomy" id="30214"/>
    <lineage>
        <taxon>Eukaryota</taxon>
        <taxon>Metazoa</taxon>
        <taxon>Ecdysozoa</taxon>
        <taxon>Arthropoda</taxon>
        <taxon>Hexapoda</taxon>
        <taxon>Insecta</taxon>
        <taxon>Pterygota</taxon>
        <taxon>Neoptera</taxon>
        <taxon>Endopterygota</taxon>
        <taxon>Hymenoptera</taxon>
        <taxon>Apocrita</taxon>
        <taxon>Aculeata</taxon>
        <taxon>Vespoidea</taxon>
        <taxon>Vespidae</taxon>
        <taxon>Vespinae</taxon>
        <taxon>Vespula</taxon>
    </lineage>
</organism>
<evidence type="ECO:0000313" key="4">
    <source>
        <dbReference type="Proteomes" id="UP001607302"/>
    </source>
</evidence>
<dbReference type="InterPro" id="IPR029162">
    <property type="entry name" value="InaF-motif"/>
</dbReference>
<keyword evidence="4" id="KW-1185">Reference proteome</keyword>
<evidence type="ECO:0000313" key="3">
    <source>
        <dbReference type="EMBL" id="KAL2717702.1"/>
    </source>
</evidence>
<dbReference type="PANTHER" id="PTHR34929">
    <property type="entry name" value="ZGC:153157"/>
    <property type="match status" value="1"/>
</dbReference>
<dbReference type="AlphaFoldDB" id="A0ABD2AAS1"/>
<feature type="compositionally biased region" description="Polar residues" evidence="1">
    <location>
        <begin position="109"/>
        <end position="120"/>
    </location>
</feature>
<feature type="region of interest" description="Disordered" evidence="1">
    <location>
        <begin position="219"/>
        <end position="242"/>
    </location>
</feature>
<dbReference type="EMBL" id="JAUDFV010000153">
    <property type="protein sequence ID" value="KAL2717702.1"/>
    <property type="molecule type" value="Genomic_DNA"/>
</dbReference>
<accession>A0ABD2AAS1</accession>
<keyword evidence="2" id="KW-0812">Transmembrane</keyword>
<evidence type="ECO:0000256" key="2">
    <source>
        <dbReference type="SAM" id="Phobius"/>
    </source>
</evidence>
<feature type="region of interest" description="Disordered" evidence="1">
    <location>
        <begin position="106"/>
        <end position="129"/>
    </location>
</feature>
<dbReference type="PANTHER" id="PTHR34929:SF1">
    <property type="entry name" value="INAF MOTIF CONTAINING 2"/>
    <property type="match status" value="1"/>
</dbReference>
<gene>
    <name evidence="3" type="ORF">V1478_013402</name>
</gene>
<name>A0ABD2AAS1_VESSQ</name>
<protein>
    <submittedName>
        <fullName evidence="3">Uncharacterized protein</fullName>
    </submittedName>
</protein>
<keyword evidence="2" id="KW-1133">Transmembrane helix</keyword>
<feature type="transmembrane region" description="Helical" evidence="2">
    <location>
        <begin position="42"/>
        <end position="68"/>
    </location>
</feature>
<feature type="region of interest" description="Disordered" evidence="1">
    <location>
        <begin position="1"/>
        <end position="24"/>
    </location>
</feature>
<feature type="compositionally biased region" description="Basic and acidic residues" evidence="1">
    <location>
        <begin position="227"/>
        <end position="242"/>
    </location>
</feature>
<evidence type="ECO:0000256" key="1">
    <source>
        <dbReference type="SAM" id="MobiDB-lite"/>
    </source>
</evidence>